<evidence type="ECO:0000313" key="2">
    <source>
        <dbReference type="Proteomes" id="UP001056120"/>
    </source>
</evidence>
<dbReference type="Proteomes" id="UP001056120">
    <property type="component" value="Linkage Group LG16"/>
</dbReference>
<organism evidence="1 2">
    <name type="scientific">Smallanthus sonchifolius</name>
    <dbReference type="NCBI Taxonomy" id="185202"/>
    <lineage>
        <taxon>Eukaryota</taxon>
        <taxon>Viridiplantae</taxon>
        <taxon>Streptophyta</taxon>
        <taxon>Embryophyta</taxon>
        <taxon>Tracheophyta</taxon>
        <taxon>Spermatophyta</taxon>
        <taxon>Magnoliopsida</taxon>
        <taxon>eudicotyledons</taxon>
        <taxon>Gunneridae</taxon>
        <taxon>Pentapetalae</taxon>
        <taxon>asterids</taxon>
        <taxon>campanulids</taxon>
        <taxon>Asterales</taxon>
        <taxon>Asteraceae</taxon>
        <taxon>Asteroideae</taxon>
        <taxon>Heliantheae alliance</taxon>
        <taxon>Millerieae</taxon>
        <taxon>Smallanthus</taxon>
    </lineage>
</organism>
<proteinExistence type="predicted"/>
<sequence>MCVIGVSKPSQAECSYSSQEEESDSLSLSLTHTHTHITFSHLEHALSSSLVSPATGEADYRLHSGLEQKQLVSYSGSTK</sequence>
<name>A0ACB9FUI4_9ASTR</name>
<reference evidence="1 2" key="2">
    <citation type="journal article" date="2022" name="Mol. Ecol. Resour.">
        <title>The genomes of chicory, endive, great burdock and yacon provide insights into Asteraceae paleo-polyploidization history and plant inulin production.</title>
        <authorList>
            <person name="Fan W."/>
            <person name="Wang S."/>
            <person name="Wang H."/>
            <person name="Wang A."/>
            <person name="Jiang F."/>
            <person name="Liu H."/>
            <person name="Zhao H."/>
            <person name="Xu D."/>
            <person name="Zhang Y."/>
        </authorList>
    </citation>
    <scope>NUCLEOTIDE SEQUENCE [LARGE SCALE GENOMIC DNA]</scope>
    <source>
        <strain evidence="2">cv. Yunnan</strain>
        <tissue evidence="1">Leaves</tissue>
    </source>
</reference>
<gene>
    <name evidence="1" type="ORF">L1987_49361</name>
</gene>
<evidence type="ECO:0000313" key="1">
    <source>
        <dbReference type="EMBL" id="KAI3774799.1"/>
    </source>
</evidence>
<accession>A0ACB9FUI4</accession>
<comment type="caution">
    <text evidence="1">The sequence shown here is derived from an EMBL/GenBank/DDBJ whole genome shotgun (WGS) entry which is preliminary data.</text>
</comment>
<reference evidence="2" key="1">
    <citation type="journal article" date="2022" name="Mol. Ecol. Resour.">
        <title>The genomes of chicory, endive, great burdock and yacon provide insights into Asteraceae palaeo-polyploidization history and plant inulin production.</title>
        <authorList>
            <person name="Fan W."/>
            <person name="Wang S."/>
            <person name="Wang H."/>
            <person name="Wang A."/>
            <person name="Jiang F."/>
            <person name="Liu H."/>
            <person name="Zhao H."/>
            <person name="Xu D."/>
            <person name="Zhang Y."/>
        </authorList>
    </citation>
    <scope>NUCLEOTIDE SEQUENCE [LARGE SCALE GENOMIC DNA]</scope>
    <source>
        <strain evidence="2">cv. Yunnan</strain>
    </source>
</reference>
<protein>
    <submittedName>
        <fullName evidence="1">Uncharacterized protein</fullName>
    </submittedName>
</protein>
<dbReference type="EMBL" id="CM042033">
    <property type="protein sequence ID" value="KAI3774799.1"/>
    <property type="molecule type" value="Genomic_DNA"/>
</dbReference>
<keyword evidence="2" id="KW-1185">Reference proteome</keyword>